<dbReference type="Proteomes" id="UP000646745">
    <property type="component" value="Unassembled WGS sequence"/>
</dbReference>
<name>A0ABQ3EBU0_9GAMM</name>
<evidence type="ECO:0000313" key="2">
    <source>
        <dbReference type="Proteomes" id="UP000646745"/>
    </source>
</evidence>
<accession>A0ABQ3EBU0</accession>
<comment type="caution">
    <text evidence="1">The sequence shown here is derived from an EMBL/GenBank/DDBJ whole genome shotgun (WGS) entry which is preliminary data.</text>
</comment>
<evidence type="ECO:0000313" key="1">
    <source>
        <dbReference type="EMBL" id="GHB32869.1"/>
    </source>
</evidence>
<proteinExistence type="predicted"/>
<protein>
    <submittedName>
        <fullName evidence="1">Uncharacterized protein</fullName>
    </submittedName>
</protein>
<keyword evidence="2" id="KW-1185">Reference proteome</keyword>
<reference evidence="2" key="1">
    <citation type="journal article" date="2019" name="Int. J. Syst. Evol. Microbiol.">
        <title>The Global Catalogue of Microorganisms (GCM) 10K type strain sequencing project: providing services to taxonomists for standard genome sequencing and annotation.</title>
        <authorList>
            <consortium name="The Broad Institute Genomics Platform"/>
            <consortium name="The Broad Institute Genome Sequencing Center for Infectious Disease"/>
            <person name="Wu L."/>
            <person name="Ma J."/>
        </authorList>
    </citation>
    <scope>NUCLEOTIDE SEQUENCE [LARGE SCALE GENOMIC DNA]</scope>
    <source>
        <strain evidence="2">KCTC 32998</strain>
    </source>
</reference>
<gene>
    <name evidence="1" type="ORF">GCM10009038_34750</name>
</gene>
<organism evidence="1 2">
    <name type="scientific">Salinicola rhizosphaerae</name>
    <dbReference type="NCBI Taxonomy" id="1443141"/>
    <lineage>
        <taxon>Bacteria</taxon>
        <taxon>Pseudomonadati</taxon>
        <taxon>Pseudomonadota</taxon>
        <taxon>Gammaproteobacteria</taxon>
        <taxon>Oceanospirillales</taxon>
        <taxon>Halomonadaceae</taxon>
        <taxon>Salinicola</taxon>
    </lineage>
</organism>
<dbReference type="EMBL" id="BMZI01000008">
    <property type="protein sequence ID" value="GHB32869.1"/>
    <property type="molecule type" value="Genomic_DNA"/>
</dbReference>
<sequence>MPQRGEPPIQQNLKRKCPTTLPALTDGTGGDVVLTMQAWASLYHGCATRHNGLVDALDAKTH</sequence>